<name>A0A7C4XKL0_UNCW3</name>
<dbReference type="SUPFAM" id="SSF56042">
    <property type="entry name" value="PurM C-terminal domain-like"/>
    <property type="match status" value="1"/>
</dbReference>
<evidence type="ECO:0000256" key="3">
    <source>
        <dbReference type="ARBA" id="ARBA00022777"/>
    </source>
</evidence>
<dbReference type="InterPro" id="IPR010918">
    <property type="entry name" value="PurM-like_C_dom"/>
</dbReference>
<dbReference type="Pfam" id="PF02769">
    <property type="entry name" value="AIRS_C"/>
    <property type="match status" value="1"/>
</dbReference>
<evidence type="ECO:0000256" key="4">
    <source>
        <dbReference type="ARBA" id="ARBA00022840"/>
    </source>
</evidence>
<dbReference type="EMBL" id="DTGZ01000078">
    <property type="protein sequence ID" value="HGV97478.1"/>
    <property type="molecule type" value="Genomic_DNA"/>
</dbReference>
<dbReference type="AlphaFoldDB" id="A0A7C4XKL0"/>
<keyword evidence="2" id="KW-0547">Nucleotide-binding</keyword>
<evidence type="ECO:0000256" key="2">
    <source>
        <dbReference type="ARBA" id="ARBA00022741"/>
    </source>
</evidence>
<dbReference type="InterPro" id="IPR004536">
    <property type="entry name" value="SPS/SelD"/>
</dbReference>
<dbReference type="PANTHER" id="PTHR10256">
    <property type="entry name" value="SELENIDE, WATER DIKINASE"/>
    <property type="match status" value="1"/>
</dbReference>
<gene>
    <name evidence="8" type="primary">selD</name>
    <name evidence="8" type="ORF">ENV60_04195</name>
</gene>
<evidence type="ECO:0000256" key="5">
    <source>
        <dbReference type="ARBA" id="ARBA00023266"/>
    </source>
</evidence>
<keyword evidence="3 8" id="KW-0418">Kinase</keyword>
<dbReference type="EC" id="2.7.9.3" evidence="8"/>
<evidence type="ECO:0000313" key="8">
    <source>
        <dbReference type="EMBL" id="HGV97478.1"/>
    </source>
</evidence>
<reference evidence="8" key="1">
    <citation type="journal article" date="2020" name="mSystems">
        <title>Genome- and Community-Level Interaction Insights into Carbon Utilization and Element Cycling Functions of Hydrothermarchaeota in Hydrothermal Sediment.</title>
        <authorList>
            <person name="Zhou Z."/>
            <person name="Liu Y."/>
            <person name="Xu W."/>
            <person name="Pan J."/>
            <person name="Luo Z.H."/>
            <person name="Li M."/>
        </authorList>
    </citation>
    <scope>NUCLEOTIDE SEQUENCE [LARGE SCALE GENOMIC DNA]</scope>
    <source>
        <strain evidence="8">SpSt-774</strain>
    </source>
</reference>
<evidence type="ECO:0000259" key="6">
    <source>
        <dbReference type="Pfam" id="PF00586"/>
    </source>
</evidence>
<accession>A0A7C4XKL0</accession>
<evidence type="ECO:0000259" key="7">
    <source>
        <dbReference type="Pfam" id="PF02769"/>
    </source>
</evidence>
<organism evidence="8">
    <name type="scientific">candidate division WOR-3 bacterium</name>
    <dbReference type="NCBI Taxonomy" id="2052148"/>
    <lineage>
        <taxon>Bacteria</taxon>
        <taxon>Bacteria division WOR-3</taxon>
    </lineage>
</organism>
<dbReference type="GO" id="GO:0005524">
    <property type="term" value="F:ATP binding"/>
    <property type="evidence" value="ECO:0007669"/>
    <property type="project" value="UniProtKB-KW"/>
</dbReference>
<dbReference type="NCBIfam" id="TIGR00476">
    <property type="entry name" value="selD"/>
    <property type="match status" value="1"/>
</dbReference>
<comment type="caution">
    <text evidence="8">The sequence shown here is derived from an EMBL/GenBank/DDBJ whole genome shotgun (WGS) entry which is preliminary data.</text>
</comment>
<keyword evidence="4" id="KW-0067">ATP-binding</keyword>
<dbReference type="GO" id="GO:0016260">
    <property type="term" value="P:selenocysteine biosynthetic process"/>
    <property type="evidence" value="ECO:0007669"/>
    <property type="project" value="TreeGrafter"/>
</dbReference>
<feature type="domain" description="PurM-like C-terminal" evidence="7">
    <location>
        <begin position="147"/>
        <end position="322"/>
    </location>
</feature>
<sequence>MSKAQLALGLSHLPEIKDENLLVGMNTADDAGVYKISEELALVYTVDLLAPVVEDPYTFGMIAAANCISDIYAMGGEPKLALNIIGYPEKGDPEVLGKILAGGQAKAKEAGVVICGGHTFNNEGIMYGLSVVGYIHPKRIITNASAKPDDIILLTKPIGAGTIIQAILLEQTKGIDQRQVIDGMTALNQNASRVMREIGVDAATDITGYGLAGHLIEMAEASRVGIELWASKIPVYNGAVEIIKTGINEPGIAMNLRSFREKVDMEGDIPKEIASLIFGSETSGGLAIVLPENKVKLFSERYQRSVRAIGRITKENPGRLRVRP</sequence>
<dbReference type="GO" id="GO:0004756">
    <property type="term" value="F:selenide, water dikinase activity"/>
    <property type="evidence" value="ECO:0007669"/>
    <property type="project" value="UniProtKB-EC"/>
</dbReference>
<evidence type="ECO:0000256" key="1">
    <source>
        <dbReference type="ARBA" id="ARBA00022679"/>
    </source>
</evidence>
<dbReference type="Gene3D" id="3.90.650.10">
    <property type="entry name" value="PurM-like C-terminal domain"/>
    <property type="match status" value="1"/>
</dbReference>
<dbReference type="SUPFAM" id="SSF55326">
    <property type="entry name" value="PurM N-terminal domain-like"/>
    <property type="match status" value="1"/>
</dbReference>
<dbReference type="GO" id="GO:0005737">
    <property type="term" value="C:cytoplasm"/>
    <property type="evidence" value="ECO:0007669"/>
    <property type="project" value="TreeGrafter"/>
</dbReference>
<keyword evidence="1 8" id="KW-0808">Transferase</keyword>
<protein>
    <submittedName>
        <fullName evidence="8">Selenide, water dikinase SelD</fullName>
        <ecNumber evidence="8">2.7.9.3</ecNumber>
    </submittedName>
</protein>
<feature type="domain" description="PurM-like N-terminal" evidence="6">
    <location>
        <begin position="29"/>
        <end position="134"/>
    </location>
</feature>
<dbReference type="PANTHER" id="PTHR10256:SF0">
    <property type="entry name" value="INACTIVE SELENIDE, WATER DIKINASE-LIKE PROTEIN-RELATED"/>
    <property type="match status" value="1"/>
</dbReference>
<dbReference type="InterPro" id="IPR036676">
    <property type="entry name" value="PurM-like_C_sf"/>
</dbReference>
<proteinExistence type="predicted"/>
<dbReference type="Gene3D" id="3.30.1330.10">
    <property type="entry name" value="PurM-like, N-terminal domain"/>
    <property type="match status" value="1"/>
</dbReference>
<dbReference type="PIRSF" id="PIRSF036407">
    <property type="entry name" value="Selenphspht_syn"/>
    <property type="match status" value="1"/>
</dbReference>
<dbReference type="InterPro" id="IPR036921">
    <property type="entry name" value="PurM-like_N_sf"/>
</dbReference>
<keyword evidence="5" id="KW-0711">Selenium</keyword>
<dbReference type="CDD" id="cd02195">
    <property type="entry name" value="SelD"/>
    <property type="match status" value="1"/>
</dbReference>
<dbReference type="Pfam" id="PF00586">
    <property type="entry name" value="AIRS"/>
    <property type="match status" value="1"/>
</dbReference>
<dbReference type="InterPro" id="IPR016188">
    <property type="entry name" value="PurM-like_N"/>
</dbReference>